<dbReference type="InterPro" id="IPR002300">
    <property type="entry name" value="aa-tRNA-synth_Ia"/>
</dbReference>
<dbReference type="EC" id="6.1.1.5" evidence="1"/>
<keyword evidence="2 7" id="KW-0436">Ligase</keyword>
<dbReference type="SUPFAM" id="SSF52374">
    <property type="entry name" value="Nucleotidylyl transferase"/>
    <property type="match status" value="1"/>
</dbReference>
<protein>
    <recommendedName>
        <fullName evidence="1">isoleucine--tRNA ligase</fullName>
        <ecNumber evidence="1">6.1.1.5</ecNumber>
    </recommendedName>
</protein>
<dbReference type="Gene3D" id="3.90.740.10">
    <property type="entry name" value="Valyl/Leucyl/Isoleucyl-tRNA synthetase, editing domain"/>
    <property type="match status" value="1"/>
</dbReference>
<evidence type="ECO:0000313" key="9">
    <source>
        <dbReference type="EMBL" id="PQV43859.1"/>
    </source>
</evidence>
<proteinExistence type="inferred from homology"/>
<dbReference type="Pfam" id="PF00133">
    <property type="entry name" value="tRNA-synt_1"/>
    <property type="match status" value="1"/>
</dbReference>
<dbReference type="InterPro" id="IPR002301">
    <property type="entry name" value="Ile-tRNA-ligase"/>
</dbReference>
<dbReference type="GO" id="GO:0005829">
    <property type="term" value="C:cytosol"/>
    <property type="evidence" value="ECO:0007669"/>
    <property type="project" value="TreeGrafter"/>
</dbReference>
<dbReference type="GO" id="GO:0006428">
    <property type="term" value="P:isoleucyl-tRNA aminoacylation"/>
    <property type="evidence" value="ECO:0007669"/>
    <property type="project" value="InterPro"/>
</dbReference>
<comment type="similarity">
    <text evidence="7">Belongs to the class-I aminoacyl-tRNA synthetase family.</text>
</comment>
<evidence type="ECO:0000256" key="4">
    <source>
        <dbReference type="ARBA" id="ARBA00022840"/>
    </source>
</evidence>
<dbReference type="PANTHER" id="PTHR42765">
    <property type="entry name" value="SOLEUCYL-TRNA SYNTHETASE"/>
    <property type="match status" value="1"/>
</dbReference>
<dbReference type="GO" id="GO:0005524">
    <property type="term" value="F:ATP binding"/>
    <property type="evidence" value="ECO:0007669"/>
    <property type="project" value="UniProtKB-KW"/>
</dbReference>
<dbReference type="AlphaFoldDB" id="A0A314ZXU1"/>
<dbReference type="SUPFAM" id="SSF50677">
    <property type="entry name" value="ValRS/IleRS/LeuRS editing domain"/>
    <property type="match status" value="1"/>
</dbReference>
<feature type="domain" description="Aminoacyl-tRNA synthetase class Ia" evidence="8">
    <location>
        <begin position="18"/>
        <end position="219"/>
    </location>
</feature>
<dbReference type="GO" id="GO:0002161">
    <property type="term" value="F:aminoacyl-tRNA deacylase activity"/>
    <property type="evidence" value="ECO:0007669"/>
    <property type="project" value="InterPro"/>
</dbReference>
<evidence type="ECO:0000313" key="10">
    <source>
        <dbReference type="Proteomes" id="UP000251060"/>
    </source>
</evidence>
<evidence type="ECO:0000256" key="3">
    <source>
        <dbReference type="ARBA" id="ARBA00022741"/>
    </source>
</evidence>
<keyword evidence="5 7" id="KW-0648">Protein biosynthesis</keyword>
<dbReference type="Gene3D" id="3.40.50.620">
    <property type="entry name" value="HUPs"/>
    <property type="match status" value="1"/>
</dbReference>
<dbReference type="InterPro" id="IPR014729">
    <property type="entry name" value="Rossmann-like_a/b/a_fold"/>
</dbReference>
<evidence type="ECO:0000259" key="8">
    <source>
        <dbReference type="Pfam" id="PF00133"/>
    </source>
</evidence>
<dbReference type="InterPro" id="IPR050081">
    <property type="entry name" value="Ile-tRNA_ligase"/>
</dbReference>
<sequence>MIKEVTDQYNAQKIEEKVHNFWEDNHAYMKVREHRRGEKRFFFVDGPPYTTGHIHLGTAWNKIIKDSILRYKSMNGHDIVDRAGWDMHGLPIEVKVEGVLGFESKKDIESYGVEKFVDKCKEFALKQKDAMTDQFRTLGTWLDWEDPYMTLKDEYIEAAWWTLKQAYEKDLLEVGKRVVNWCPRCETAIADSEVEYEDRTDPSIFIKFAVKDENDTYIVIWTTTPWTIPANMAVAVNPDFEYAKVRALKEDKEEILIMASDLVESVLKKGRYTDYEILETMPGEGVAGMEYKHPLVENIPEQSKFDHRVYLADFVTAENTGCVHIAPGHGVDDFDVGKANDIPAFCPVGSNGHYTKEAGKYEGMNIRDANNVVMEDLDAKGLLLADDTISHRYGHSLPKLFKPIVIY</sequence>
<dbReference type="GO" id="GO:0004822">
    <property type="term" value="F:isoleucine-tRNA ligase activity"/>
    <property type="evidence" value="ECO:0007669"/>
    <property type="project" value="UniProtKB-EC"/>
</dbReference>
<dbReference type="PANTHER" id="PTHR42765:SF1">
    <property type="entry name" value="ISOLEUCINE--TRNA LIGASE, MITOCHONDRIAL"/>
    <property type="match status" value="1"/>
</dbReference>
<evidence type="ECO:0000256" key="5">
    <source>
        <dbReference type="ARBA" id="ARBA00022917"/>
    </source>
</evidence>
<comment type="caution">
    <text evidence="9">The sequence shown here is derived from an EMBL/GenBank/DDBJ whole genome shotgun (WGS) entry which is preliminary data.</text>
</comment>
<dbReference type="PROSITE" id="PS00178">
    <property type="entry name" value="AA_TRNA_LIGASE_I"/>
    <property type="match status" value="1"/>
</dbReference>
<keyword evidence="4 7" id="KW-0067">ATP-binding</keyword>
<reference evidence="9 10" key="1">
    <citation type="submission" date="2018-02" db="EMBL/GenBank/DDBJ databases">
        <title>Subsurface microbial communities from deep shales in Ohio and West Virginia, USA.</title>
        <authorList>
            <person name="Wrighton K."/>
        </authorList>
    </citation>
    <scope>NUCLEOTIDE SEQUENCE [LARGE SCALE GENOMIC DNA]</scope>
    <source>
        <strain evidence="9 10">DSM 10369</strain>
    </source>
</reference>
<dbReference type="InterPro" id="IPR001412">
    <property type="entry name" value="aa-tRNA-synth_I_CS"/>
</dbReference>
<evidence type="ECO:0000256" key="6">
    <source>
        <dbReference type="ARBA" id="ARBA00023146"/>
    </source>
</evidence>
<evidence type="ECO:0000256" key="1">
    <source>
        <dbReference type="ARBA" id="ARBA00013165"/>
    </source>
</evidence>
<gene>
    <name evidence="9" type="ORF">B0H22_101284</name>
</gene>
<dbReference type="Proteomes" id="UP000251060">
    <property type="component" value="Unassembled WGS sequence"/>
</dbReference>
<keyword evidence="6 7" id="KW-0030">Aminoacyl-tRNA synthetase</keyword>
<evidence type="ECO:0000256" key="2">
    <source>
        <dbReference type="ARBA" id="ARBA00022598"/>
    </source>
</evidence>
<dbReference type="InterPro" id="IPR009008">
    <property type="entry name" value="Val/Leu/Ile-tRNA-synth_edit"/>
</dbReference>
<evidence type="ECO:0000256" key="7">
    <source>
        <dbReference type="RuleBase" id="RU363035"/>
    </source>
</evidence>
<organism evidence="9 10">
    <name type="scientific">Methanohalophilus euhalobius</name>
    <dbReference type="NCBI Taxonomy" id="51203"/>
    <lineage>
        <taxon>Archaea</taxon>
        <taxon>Methanobacteriati</taxon>
        <taxon>Methanobacteriota</taxon>
        <taxon>Stenosarchaea group</taxon>
        <taxon>Methanomicrobia</taxon>
        <taxon>Methanosarcinales</taxon>
        <taxon>Methanosarcinaceae</taxon>
        <taxon>Methanohalophilus</taxon>
    </lineage>
</organism>
<name>A0A314ZXU1_9EURY</name>
<keyword evidence="3 7" id="KW-0547">Nucleotide-binding</keyword>
<accession>A0A314ZXU1</accession>
<dbReference type="PRINTS" id="PR00984">
    <property type="entry name" value="TRNASYNTHILE"/>
</dbReference>
<dbReference type="EMBL" id="PVBU01000001">
    <property type="protein sequence ID" value="PQV43859.1"/>
    <property type="molecule type" value="Genomic_DNA"/>
</dbReference>